<organism evidence="2 3">
    <name type="scientific">Actinoplanes campanulatus</name>
    <dbReference type="NCBI Taxonomy" id="113559"/>
    <lineage>
        <taxon>Bacteria</taxon>
        <taxon>Bacillati</taxon>
        <taxon>Actinomycetota</taxon>
        <taxon>Actinomycetes</taxon>
        <taxon>Micromonosporales</taxon>
        <taxon>Micromonosporaceae</taxon>
        <taxon>Actinoplanes</taxon>
    </lineage>
</organism>
<dbReference type="RefSeq" id="WP_183227722.1">
    <property type="nucleotide sequence ID" value="NZ_BMPW01000035.1"/>
</dbReference>
<accession>A0A7W5ARW6</accession>
<keyword evidence="3" id="KW-1185">Reference proteome</keyword>
<dbReference type="EMBL" id="JACHXF010000036">
    <property type="protein sequence ID" value="MBB3101296.1"/>
    <property type="molecule type" value="Genomic_DNA"/>
</dbReference>
<evidence type="ECO:0000313" key="3">
    <source>
        <dbReference type="Proteomes" id="UP000590749"/>
    </source>
</evidence>
<sequence>MTREIAESTDKRITKSPKSGKPANAAGGKRARRSKPTDDRPAGGKPAKRDRNPGADA</sequence>
<evidence type="ECO:0000256" key="1">
    <source>
        <dbReference type="SAM" id="MobiDB-lite"/>
    </source>
</evidence>
<comment type="caution">
    <text evidence="2">The sequence shown here is derived from an EMBL/GenBank/DDBJ whole genome shotgun (WGS) entry which is preliminary data.</text>
</comment>
<reference evidence="2 3" key="1">
    <citation type="submission" date="2020-08" db="EMBL/GenBank/DDBJ databases">
        <title>Genomic Encyclopedia of Type Strains, Phase III (KMG-III): the genomes of soil and plant-associated and newly described type strains.</title>
        <authorList>
            <person name="Whitman W."/>
        </authorList>
    </citation>
    <scope>NUCLEOTIDE SEQUENCE [LARGE SCALE GENOMIC DNA]</scope>
    <source>
        <strain evidence="2 3">CECT 3287</strain>
    </source>
</reference>
<feature type="region of interest" description="Disordered" evidence="1">
    <location>
        <begin position="1"/>
        <end position="57"/>
    </location>
</feature>
<feature type="compositionally biased region" description="Basic and acidic residues" evidence="1">
    <location>
        <begin position="1"/>
        <end position="13"/>
    </location>
</feature>
<gene>
    <name evidence="2" type="ORF">FHR83_009024</name>
</gene>
<dbReference type="Proteomes" id="UP000590749">
    <property type="component" value="Unassembled WGS sequence"/>
</dbReference>
<dbReference type="AlphaFoldDB" id="A0A7W5ARW6"/>
<protein>
    <submittedName>
        <fullName evidence="2">Uncharacterized protein</fullName>
    </submittedName>
</protein>
<evidence type="ECO:0000313" key="2">
    <source>
        <dbReference type="EMBL" id="MBB3101296.1"/>
    </source>
</evidence>
<name>A0A7W5ARW6_9ACTN</name>
<proteinExistence type="predicted"/>
<feature type="compositionally biased region" description="Basic and acidic residues" evidence="1">
    <location>
        <begin position="35"/>
        <end position="57"/>
    </location>
</feature>